<dbReference type="Pfam" id="PF00106">
    <property type="entry name" value="adh_short"/>
    <property type="match status" value="1"/>
</dbReference>
<name>A0A084BAN3_STACB</name>
<dbReference type="InterPro" id="IPR002347">
    <property type="entry name" value="SDR_fam"/>
</dbReference>
<dbReference type="SUPFAM" id="SSF51735">
    <property type="entry name" value="NAD(P)-binding Rossmann-fold domains"/>
    <property type="match status" value="1"/>
</dbReference>
<dbReference type="GO" id="GO:0016491">
    <property type="term" value="F:oxidoreductase activity"/>
    <property type="evidence" value="ECO:0007669"/>
    <property type="project" value="UniProtKB-KW"/>
</dbReference>
<keyword evidence="5" id="KW-1185">Reference proteome</keyword>
<keyword evidence="3" id="KW-0560">Oxidoreductase</keyword>
<accession>A0A084BAN3</accession>
<proteinExistence type="inferred from homology"/>
<evidence type="ECO:0000256" key="2">
    <source>
        <dbReference type="ARBA" id="ARBA00022857"/>
    </source>
</evidence>
<sequence>MESFRSLRNMLLETFPPKPTFTEQHIPDLTGKARRFCRSSTQTTANRDPSRILYQSNATVYLAARSQEKTLKAIEDIRATAASKATSGQLSFLRLDLADLTTIKPTVDEFLAKETQLHLLINNAGVGFPKSGSKTKQGLELQLGVNCVGPFLFTKLLSPTLAATAKTSPASSVRVVWVSSSAINGINTKGYMNNLDYHTDKGIFHKYAVSKVGNYFHATEYAARYKQDGIVSVSLNPGNLDSDLWRTQGAFMHWLLRKAFLYPNVFGAYTELFAGLSPAVTMEHTGSFIAPWGRLWEVSGDKSRAAKAKAAGGGGIAADFWEWSEKQVESFV</sequence>
<dbReference type="OrthoDB" id="191139at2759"/>
<comment type="similarity">
    <text evidence="1">Belongs to the short-chain dehydrogenases/reductases (SDR) family.</text>
</comment>
<dbReference type="Proteomes" id="UP000028045">
    <property type="component" value="Unassembled WGS sequence"/>
</dbReference>
<gene>
    <name evidence="4" type="ORF">S7711_05043</name>
</gene>
<evidence type="ECO:0000313" key="4">
    <source>
        <dbReference type="EMBL" id="KEY74612.1"/>
    </source>
</evidence>
<protein>
    <submittedName>
        <fullName evidence="4">Uncharacterized protein</fullName>
    </submittedName>
</protein>
<dbReference type="PANTHER" id="PTHR24320:SF236">
    <property type="entry name" value="SHORT-CHAIN DEHYDROGENASE-RELATED"/>
    <property type="match status" value="1"/>
</dbReference>
<dbReference type="Gene3D" id="3.40.50.720">
    <property type="entry name" value="NAD(P)-binding Rossmann-like Domain"/>
    <property type="match status" value="1"/>
</dbReference>
<dbReference type="EMBL" id="KL647503">
    <property type="protein sequence ID" value="KEY74612.1"/>
    <property type="molecule type" value="Genomic_DNA"/>
</dbReference>
<dbReference type="InterPro" id="IPR036291">
    <property type="entry name" value="NAD(P)-bd_dom_sf"/>
</dbReference>
<evidence type="ECO:0000313" key="5">
    <source>
        <dbReference type="Proteomes" id="UP000028045"/>
    </source>
</evidence>
<organism evidence="4 5">
    <name type="scientific">Stachybotrys chartarum (strain CBS 109288 / IBT 7711)</name>
    <name type="common">Toxic black mold</name>
    <name type="synonym">Stilbospora chartarum</name>
    <dbReference type="NCBI Taxonomy" id="1280523"/>
    <lineage>
        <taxon>Eukaryota</taxon>
        <taxon>Fungi</taxon>
        <taxon>Dikarya</taxon>
        <taxon>Ascomycota</taxon>
        <taxon>Pezizomycotina</taxon>
        <taxon>Sordariomycetes</taxon>
        <taxon>Hypocreomycetidae</taxon>
        <taxon>Hypocreales</taxon>
        <taxon>Stachybotryaceae</taxon>
        <taxon>Stachybotrys</taxon>
    </lineage>
</organism>
<keyword evidence="2" id="KW-0521">NADP</keyword>
<dbReference type="AlphaFoldDB" id="A0A084BAN3"/>
<reference evidence="4 5" key="1">
    <citation type="journal article" date="2014" name="BMC Genomics">
        <title>Comparative genome sequencing reveals chemotype-specific gene clusters in the toxigenic black mold Stachybotrys.</title>
        <authorList>
            <person name="Semeiks J."/>
            <person name="Borek D."/>
            <person name="Otwinowski Z."/>
            <person name="Grishin N.V."/>
        </authorList>
    </citation>
    <scope>NUCLEOTIDE SEQUENCE [LARGE SCALE GENOMIC DNA]</scope>
    <source>
        <strain evidence="5">CBS 109288 / IBT 7711</strain>
    </source>
</reference>
<dbReference type="PANTHER" id="PTHR24320">
    <property type="entry name" value="RETINOL DEHYDROGENASE"/>
    <property type="match status" value="1"/>
</dbReference>
<evidence type="ECO:0000256" key="3">
    <source>
        <dbReference type="ARBA" id="ARBA00023002"/>
    </source>
</evidence>
<evidence type="ECO:0000256" key="1">
    <source>
        <dbReference type="ARBA" id="ARBA00006484"/>
    </source>
</evidence>
<dbReference type="HOGENOM" id="CLU_010194_44_6_1"/>